<feature type="transmembrane region" description="Helical" evidence="1">
    <location>
        <begin position="38"/>
        <end position="55"/>
    </location>
</feature>
<name>A0A4R5F3F5_9FLAO</name>
<keyword evidence="1" id="KW-0812">Transmembrane</keyword>
<dbReference type="Proteomes" id="UP000294814">
    <property type="component" value="Unassembled WGS sequence"/>
</dbReference>
<keyword evidence="1" id="KW-1133">Transmembrane helix</keyword>
<gene>
    <name evidence="2" type="ORF">E0I26_15075</name>
</gene>
<accession>A0A4R5F3F5</accession>
<evidence type="ECO:0000313" key="2">
    <source>
        <dbReference type="EMBL" id="TDE42037.1"/>
    </source>
</evidence>
<proteinExistence type="predicted"/>
<evidence type="ECO:0000256" key="1">
    <source>
        <dbReference type="SAM" id="Phobius"/>
    </source>
</evidence>
<protein>
    <submittedName>
        <fullName evidence="2">Uncharacterized protein</fullName>
    </submittedName>
</protein>
<dbReference type="EMBL" id="SMLG01000014">
    <property type="protein sequence ID" value="TDE42037.1"/>
    <property type="molecule type" value="Genomic_DNA"/>
</dbReference>
<comment type="caution">
    <text evidence="2">The sequence shown here is derived from an EMBL/GenBank/DDBJ whole genome shotgun (WGS) entry which is preliminary data.</text>
</comment>
<dbReference type="AlphaFoldDB" id="A0A4R5F3F5"/>
<dbReference type="RefSeq" id="WP_131917271.1">
    <property type="nucleotide sequence ID" value="NZ_SMLG01000014.1"/>
</dbReference>
<keyword evidence="1" id="KW-0472">Membrane</keyword>
<organism evidence="2 3">
    <name type="scientific">Flavobacterium rhamnosiphilum</name>
    <dbReference type="NCBI Taxonomy" id="2541724"/>
    <lineage>
        <taxon>Bacteria</taxon>
        <taxon>Pseudomonadati</taxon>
        <taxon>Bacteroidota</taxon>
        <taxon>Flavobacteriia</taxon>
        <taxon>Flavobacteriales</taxon>
        <taxon>Flavobacteriaceae</taxon>
        <taxon>Flavobacterium</taxon>
    </lineage>
</organism>
<dbReference type="OrthoDB" id="9841054at2"/>
<keyword evidence="3" id="KW-1185">Reference proteome</keyword>
<sequence length="297" mass="33865">MWYLLSVFCALIVLVSQYIAQNIDCLLNRKINLKVKTCNIIALIFGFLYLMLPVIDKNISDKQLEVTSLKNDSLDNLNRNLNNKNRILLDSIKKSSEFILDNTSQLRTNTEKLSEISNIIYNKAKDISKVSDDVYKNTQQITGNGSYPVATWTGGGLNDNQLQILVHLEGEFALPNLEAKVVVIDDYSTVSGLDLRIVGLTGAEMINFETLKNSEFKYFLIPYKSKETAVIIYFKSDNHTWNETMLISDSKDGKKIMWFITDEKGITLKKYIDKNFPTKSNGKIVLWSNVMKKFSDI</sequence>
<evidence type="ECO:0000313" key="3">
    <source>
        <dbReference type="Proteomes" id="UP000294814"/>
    </source>
</evidence>
<reference evidence="2 3" key="1">
    <citation type="submission" date="2019-03" db="EMBL/GenBank/DDBJ databases">
        <title>Novel species of Flavobacterium.</title>
        <authorList>
            <person name="Liu Q."/>
            <person name="Xin Y.-H."/>
        </authorList>
    </citation>
    <scope>NUCLEOTIDE SEQUENCE [LARGE SCALE GENOMIC DNA]</scope>
    <source>
        <strain evidence="2 3">LB3P52</strain>
    </source>
</reference>